<dbReference type="EMBL" id="JZEY01000054">
    <property type="protein sequence ID" value="KKB10076.1"/>
    <property type="molecule type" value="Genomic_DNA"/>
</dbReference>
<proteinExistence type="inferred from homology"/>
<dbReference type="Gene3D" id="2.30.40.10">
    <property type="entry name" value="Urease, subunit C, domain 1"/>
    <property type="match status" value="1"/>
</dbReference>
<dbReference type="PANTHER" id="PTHR43794">
    <property type="entry name" value="AMINOHYDROLASE SSNA-RELATED"/>
    <property type="match status" value="1"/>
</dbReference>
<evidence type="ECO:0000256" key="2">
    <source>
        <dbReference type="ARBA" id="ARBA00022801"/>
    </source>
</evidence>
<dbReference type="SUPFAM" id="SSF51556">
    <property type="entry name" value="Metallo-dependent hydrolases"/>
    <property type="match status" value="1"/>
</dbReference>
<dbReference type="STRING" id="429727.VE26_09865"/>
<dbReference type="Proteomes" id="UP000033649">
    <property type="component" value="Unassembled WGS sequence"/>
</dbReference>
<dbReference type="NCBIfam" id="NF009059">
    <property type="entry name" value="PRK12393.1"/>
    <property type="match status" value="1"/>
</dbReference>
<dbReference type="InterPro" id="IPR032466">
    <property type="entry name" value="Metal_Hydrolase"/>
</dbReference>
<comment type="caution">
    <text evidence="4">The sequence shown here is derived from an EMBL/GenBank/DDBJ whole genome shotgun (WGS) entry which is preliminary data.</text>
</comment>
<gene>
    <name evidence="4" type="ORF">VE26_09865</name>
</gene>
<dbReference type="GO" id="GO:0016810">
    <property type="term" value="F:hydrolase activity, acting on carbon-nitrogen (but not peptide) bonds"/>
    <property type="evidence" value="ECO:0007669"/>
    <property type="project" value="InterPro"/>
</dbReference>
<name>A0A0F5FML3_9HYPH</name>
<evidence type="ECO:0000256" key="1">
    <source>
        <dbReference type="ARBA" id="ARBA00006745"/>
    </source>
</evidence>
<dbReference type="CDD" id="cd01298">
    <property type="entry name" value="ATZ_TRZ_like"/>
    <property type="match status" value="1"/>
</dbReference>
<dbReference type="PANTHER" id="PTHR43794:SF11">
    <property type="entry name" value="AMIDOHYDROLASE-RELATED DOMAIN-CONTAINING PROTEIN"/>
    <property type="match status" value="1"/>
</dbReference>
<accession>A0A0F5FML3</accession>
<evidence type="ECO:0000259" key="3">
    <source>
        <dbReference type="Pfam" id="PF01979"/>
    </source>
</evidence>
<reference evidence="4 5" key="1">
    <citation type="submission" date="2015-03" db="EMBL/GenBank/DDBJ databases">
        <authorList>
            <person name="Hassan Y."/>
            <person name="Lepp D."/>
            <person name="Li X.-Z."/>
            <person name="Zhou T."/>
        </authorList>
    </citation>
    <scope>NUCLEOTIDE SEQUENCE [LARGE SCALE GENOMIC DNA]</scope>
    <source>
        <strain evidence="4 5">IPL18</strain>
    </source>
</reference>
<dbReference type="SUPFAM" id="SSF51338">
    <property type="entry name" value="Composite domain of metallo-dependent hydrolases"/>
    <property type="match status" value="1"/>
</dbReference>
<dbReference type="Gene3D" id="3.20.20.140">
    <property type="entry name" value="Metal-dependent hydrolases"/>
    <property type="match status" value="1"/>
</dbReference>
<dbReference type="RefSeq" id="WP_046104769.1">
    <property type="nucleotide sequence ID" value="NZ_JZEY01000054.1"/>
</dbReference>
<keyword evidence="5" id="KW-1185">Reference proteome</keyword>
<feature type="domain" description="Amidohydrolase-related" evidence="3">
    <location>
        <begin position="53"/>
        <end position="402"/>
    </location>
</feature>
<dbReference type="InterPro" id="IPR011059">
    <property type="entry name" value="Metal-dep_hydrolase_composite"/>
</dbReference>
<organism evidence="4 5">
    <name type="scientific">Devosia chinhatensis</name>
    <dbReference type="NCBI Taxonomy" id="429727"/>
    <lineage>
        <taxon>Bacteria</taxon>
        <taxon>Pseudomonadati</taxon>
        <taxon>Pseudomonadota</taxon>
        <taxon>Alphaproteobacteria</taxon>
        <taxon>Hyphomicrobiales</taxon>
        <taxon>Devosiaceae</taxon>
        <taxon>Devosia</taxon>
    </lineage>
</organism>
<dbReference type="InterPro" id="IPR006680">
    <property type="entry name" value="Amidohydro-rel"/>
</dbReference>
<protein>
    <submittedName>
        <fullName evidence="4">Amidohydrolase</fullName>
    </submittedName>
</protein>
<dbReference type="Pfam" id="PF01979">
    <property type="entry name" value="Amidohydro_1"/>
    <property type="match status" value="1"/>
</dbReference>
<evidence type="ECO:0000313" key="5">
    <source>
        <dbReference type="Proteomes" id="UP000033649"/>
    </source>
</evidence>
<evidence type="ECO:0000313" key="4">
    <source>
        <dbReference type="EMBL" id="KKB10076.1"/>
    </source>
</evidence>
<dbReference type="OrthoDB" id="9796020at2"/>
<keyword evidence="2 4" id="KW-0378">Hydrolase</keyword>
<dbReference type="InterPro" id="IPR050287">
    <property type="entry name" value="MTA/SAH_deaminase"/>
</dbReference>
<dbReference type="PATRIC" id="fig|429727.3.peg.2030"/>
<sequence>MGTIIEGAEGLFTGRREAPRAKGAIRYEAGIITHVGDVVAAPGDTIIDASGCVIYPGLVNTHHHLAQSMLKAIPAAIDLPVTEWLVEVPYRYWRKLDEATFRLAATIGMVELLLSGATTIADHHYIYSPDLGYDPSEILFEIAASLGLRFVLCRGSATRPSRLSAQGAVGVPAETIAQTLDTIAALAQRFHQSGPGSMRKVVLAPTNLIWSVEPQDIRDLSREGRALGLRLHSHLSEAPGDVAHCLQTRGLRPVHYAAQNDFVGDDVWFAHLVHVDDAELNLLVETGTGMAHCPQSNARLGSGIAPAPKLAALGGRVTIGVDGAASNEAADMISEMHSAWHLHRTGGRPDAVRVEDVVSWSSVNGARMLGFEDTGSLEPSMAADIAVFDLSQPRYAGLHDPLIGPVVSAGSAQMRRLVIAGADIVVDGIIPGLDLGNLARDARRGIARLIDQN</sequence>
<dbReference type="AlphaFoldDB" id="A0A0F5FML3"/>
<comment type="similarity">
    <text evidence="1">Belongs to the metallo-dependent hydrolases superfamily. ATZ/TRZ family.</text>
</comment>